<protein>
    <submittedName>
        <fullName evidence="2">Esterase</fullName>
    </submittedName>
</protein>
<dbReference type="Gene3D" id="3.40.50.1820">
    <property type="entry name" value="alpha/beta hydrolase"/>
    <property type="match status" value="1"/>
</dbReference>
<dbReference type="InterPro" id="IPR029058">
    <property type="entry name" value="AB_hydrolase_fold"/>
</dbReference>
<dbReference type="AlphaFoldDB" id="A0A098Y7N0"/>
<reference evidence="2 3" key="1">
    <citation type="submission" date="2014-07" db="EMBL/GenBank/DDBJ databases">
        <title>Biosystematic studies on Modestobacter strains isolated from extreme hyper-arid desert soil and from historic building.</title>
        <authorList>
            <person name="Bukarasam K."/>
            <person name="Bull A."/>
            <person name="Girard G."/>
            <person name="van Wezel G."/>
            <person name="Goodfellow M."/>
        </authorList>
    </citation>
    <scope>NUCLEOTIDE SEQUENCE [LARGE SCALE GENOMIC DNA]</scope>
    <source>
        <strain evidence="2 3">KNN45-2b</strain>
    </source>
</reference>
<accession>A0A098Y7N0</accession>
<dbReference type="InterPro" id="IPR050471">
    <property type="entry name" value="AB_hydrolase"/>
</dbReference>
<keyword evidence="3" id="KW-1185">Reference proteome</keyword>
<dbReference type="EMBL" id="JPMX01000038">
    <property type="protein sequence ID" value="KGH46853.1"/>
    <property type="molecule type" value="Genomic_DNA"/>
</dbReference>
<evidence type="ECO:0000313" key="3">
    <source>
        <dbReference type="Proteomes" id="UP000029713"/>
    </source>
</evidence>
<sequence>MERIVDVAPDVRLWVEETGCPDGSPLLLIMGANASGLTWPADLVRALGERHRVIRYDHRDTGRSTWTFDVQPYAVRDLADDAVAVLDALGIGRAHVVGMSMGGTLVQLLLLDHPDRLLSATLFATAALEGAGQDGAAPAAFTDTDPRLLELWQHLADPRDRDTEVAWRVGHWRLLNGAGIPFDAEEFRLMEEQVIDHAGRHDNTAAHARADQAGLARGAELARVTVPTLVIEAPNDPINPPPAAHRVAEAISGATVATVPGMGHALPSAVVEPLAAAVLVHTGRVDAQH</sequence>
<dbReference type="RefSeq" id="WP_036335453.1">
    <property type="nucleotide sequence ID" value="NZ_JPMX01000038.1"/>
</dbReference>
<feature type="domain" description="AB hydrolase-1" evidence="1">
    <location>
        <begin position="25"/>
        <end position="265"/>
    </location>
</feature>
<dbReference type="PANTHER" id="PTHR43433:SF5">
    <property type="entry name" value="AB HYDROLASE-1 DOMAIN-CONTAINING PROTEIN"/>
    <property type="match status" value="1"/>
</dbReference>
<dbReference type="OrthoDB" id="8957634at2"/>
<dbReference type="GO" id="GO:0046503">
    <property type="term" value="P:glycerolipid catabolic process"/>
    <property type="evidence" value="ECO:0007669"/>
    <property type="project" value="TreeGrafter"/>
</dbReference>
<evidence type="ECO:0000313" key="2">
    <source>
        <dbReference type="EMBL" id="KGH46853.1"/>
    </source>
</evidence>
<dbReference type="Proteomes" id="UP000029713">
    <property type="component" value="Unassembled WGS sequence"/>
</dbReference>
<gene>
    <name evidence="2" type="ORF">IN07_09850</name>
</gene>
<dbReference type="InterPro" id="IPR000073">
    <property type="entry name" value="AB_hydrolase_1"/>
</dbReference>
<dbReference type="GO" id="GO:0004806">
    <property type="term" value="F:triacylglycerol lipase activity"/>
    <property type="evidence" value="ECO:0007669"/>
    <property type="project" value="TreeGrafter"/>
</dbReference>
<dbReference type="SUPFAM" id="SSF53474">
    <property type="entry name" value="alpha/beta-Hydrolases"/>
    <property type="match status" value="1"/>
</dbReference>
<dbReference type="PANTHER" id="PTHR43433">
    <property type="entry name" value="HYDROLASE, ALPHA/BETA FOLD FAMILY PROTEIN"/>
    <property type="match status" value="1"/>
</dbReference>
<dbReference type="Pfam" id="PF00561">
    <property type="entry name" value="Abhydrolase_1"/>
    <property type="match status" value="1"/>
</dbReference>
<dbReference type="STRING" id="1522368.IN07_09850"/>
<organism evidence="2 3">
    <name type="scientific">Modestobacter caceresii</name>
    <dbReference type="NCBI Taxonomy" id="1522368"/>
    <lineage>
        <taxon>Bacteria</taxon>
        <taxon>Bacillati</taxon>
        <taxon>Actinomycetota</taxon>
        <taxon>Actinomycetes</taxon>
        <taxon>Geodermatophilales</taxon>
        <taxon>Geodermatophilaceae</taxon>
        <taxon>Modestobacter</taxon>
    </lineage>
</organism>
<proteinExistence type="predicted"/>
<name>A0A098Y7N0_9ACTN</name>
<evidence type="ECO:0000259" key="1">
    <source>
        <dbReference type="Pfam" id="PF00561"/>
    </source>
</evidence>
<comment type="caution">
    <text evidence="2">The sequence shown here is derived from an EMBL/GenBank/DDBJ whole genome shotgun (WGS) entry which is preliminary data.</text>
</comment>